<proteinExistence type="predicted"/>
<reference evidence="1 2" key="1">
    <citation type="journal article" date="2020" name="Phytopathology">
        <title>Genome Sequence Resources of Colletotrichum truncatum, C. plurivorum, C. musicola, and C. sojae: Four Species Pathogenic to Soybean (Glycine max).</title>
        <authorList>
            <person name="Rogerio F."/>
            <person name="Boufleur T.R."/>
            <person name="Ciampi-Guillardi M."/>
            <person name="Sukno S.A."/>
            <person name="Thon M.R."/>
            <person name="Massola Junior N.S."/>
            <person name="Baroncelli R."/>
        </authorList>
    </citation>
    <scope>NUCLEOTIDE SEQUENCE [LARGE SCALE GENOMIC DNA]</scope>
    <source>
        <strain evidence="1 2">CMES1059</strain>
    </source>
</reference>
<comment type="caution">
    <text evidence="1">The sequence shown here is derived from an EMBL/GenBank/DDBJ whole genome shotgun (WGS) entry which is preliminary data.</text>
</comment>
<sequence>MTLSAFTITLVAALSGAATAVVCTPSQTYCGSHLLKVDANNQKDIEKALAAGKQPVDDAHVTGSVFWCVPPGVPAGQSGLLLVTYCGPNISGPIVICKEGGALGGVGDACAAVSNSFNSAKFRQ</sequence>
<gene>
    <name evidence="1" type="ORF">CTRU02_204353</name>
</gene>
<accession>A0ACC3ZBT9</accession>
<organism evidence="1 2">
    <name type="scientific">Colletotrichum truncatum</name>
    <name type="common">Anthracnose fungus</name>
    <name type="synonym">Colletotrichum capsici</name>
    <dbReference type="NCBI Taxonomy" id="5467"/>
    <lineage>
        <taxon>Eukaryota</taxon>
        <taxon>Fungi</taxon>
        <taxon>Dikarya</taxon>
        <taxon>Ascomycota</taxon>
        <taxon>Pezizomycotina</taxon>
        <taxon>Sordariomycetes</taxon>
        <taxon>Hypocreomycetidae</taxon>
        <taxon>Glomerellales</taxon>
        <taxon>Glomerellaceae</taxon>
        <taxon>Colletotrichum</taxon>
        <taxon>Colletotrichum truncatum species complex</taxon>
    </lineage>
</organism>
<dbReference type="EMBL" id="VUJX02000002">
    <property type="protein sequence ID" value="KAL0941590.1"/>
    <property type="molecule type" value="Genomic_DNA"/>
</dbReference>
<protein>
    <submittedName>
        <fullName evidence="1">Uncharacterized protein</fullName>
    </submittedName>
</protein>
<name>A0ACC3ZBT9_COLTU</name>
<evidence type="ECO:0000313" key="1">
    <source>
        <dbReference type="EMBL" id="KAL0941590.1"/>
    </source>
</evidence>
<keyword evidence="2" id="KW-1185">Reference proteome</keyword>
<dbReference type="Proteomes" id="UP000805649">
    <property type="component" value="Unassembled WGS sequence"/>
</dbReference>
<evidence type="ECO:0000313" key="2">
    <source>
        <dbReference type="Proteomes" id="UP000805649"/>
    </source>
</evidence>